<evidence type="ECO:0000313" key="2">
    <source>
        <dbReference type="EMBL" id="ADY48843.1"/>
    </source>
</evidence>
<organism evidence="2">
    <name type="scientific">Ascaris suum</name>
    <name type="common">Pig roundworm</name>
    <name type="synonym">Ascaris lumbricoides</name>
    <dbReference type="NCBI Taxonomy" id="6253"/>
    <lineage>
        <taxon>Eukaryota</taxon>
        <taxon>Metazoa</taxon>
        <taxon>Ecdysozoa</taxon>
        <taxon>Nematoda</taxon>
        <taxon>Chromadorea</taxon>
        <taxon>Rhabditida</taxon>
        <taxon>Spirurina</taxon>
        <taxon>Ascaridomorpha</taxon>
        <taxon>Ascaridoidea</taxon>
        <taxon>Ascarididae</taxon>
        <taxon>Ascaris</taxon>
    </lineage>
</organism>
<dbReference type="EMBL" id="JI210912">
    <property type="protein sequence ID" value="ADY48843.1"/>
    <property type="molecule type" value="mRNA"/>
</dbReference>
<accession>F1LFD9</accession>
<sequence>MIAEGVRTLLQAIRHGVQALIPIFLLLLYTVLGAVIFYYVESPNERTELETLASERAELLESTAYRLNNIRGMKPINAYNHTVSTLEIFIEENSVFPISMRSNANGLCGVPYILCLNRIHNNRLR</sequence>
<reference evidence="2" key="1">
    <citation type="journal article" date="2011" name="Genome Res.">
        <title>Deep small RNA sequencing from the nematode Ascaris reveals conservation, functional diversification, and novel developmental profiles.</title>
        <authorList>
            <person name="Wang J."/>
            <person name="Czech B."/>
            <person name="Crunk A."/>
            <person name="Wallace A."/>
            <person name="Mitreva M."/>
            <person name="Hannon G.J."/>
            <person name="Davis R.E."/>
        </authorList>
    </citation>
    <scope>NUCLEOTIDE SEQUENCE</scope>
</reference>
<keyword evidence="2" id="KW-0813">Transport</keyword>
<protein>
    <submittedName>
        <fullName evidence="2">TWiK family of potassium channels protein 18</fullName>
    </submittedName>
</protein>
<name>F1LFD9_ASCSU</name>
<dbReference type="GO" id="GO:0034220">
    <property type="term" value="P:monoatomic ion transmembrane transport"/>
    <property type="evidence" value="ECO:0007669"/>
    <property type="project" value="UniProtKB-KW"/>
</dbReference>
<feature type="transmembrane region" description="Helical" evidence="1">
    <location>
        <begin position="20"/>
        <end position="40"/>
    </location>
</feature>
<keyword evidence="1" id="KW-0472">Membrane</keyword>
<dbReference type="Gene3D" id="1.10.287.70">
    <property type="match status" value="1"/>
</dbReference>
<keyword evidence="2" id="KW-0407">Ion channel</keyword>
<keyword evidence="1" id="KW-1133">Transmembrane helix</keyword>
<dbReference type="AlphaFoldDB" id="F1LFD9"/>
<keyword evidence="1" id="KW-0812">Transmembrane</keyword>
<keyword evidence="2" id="KW-0406">Ion transport</keyword>
<evidence type="ECO:0000256" key="1">
    <source>
        <dbReference type="SAM" id="Phobius"/>
    </source>
</evidence>
<proteinExistence type="evidence at transcript level"/>